<dbReference type="PRINTS" id="PR00959">
    <property type="entry name" value="MEVGALKINASE"/>
</dbReference>
<dbReference type="NCBIfam" id="TIGR00549">
    <property type="entry name" value="mevalon_kin"/>
    <property type="match status" value="1"/>
</dbReference>
<dbReference type="PANTHER" id="PTHR43290">
    <property type="entry name" value="MEVALONATE KINASE"/>
    <property type="match status" value="1"/>
</dbReference>
<dbReference type="GO" id="GO:0005829">
    <property type="term" value="C:cytosol"/>
    <property type="evidence" value="ECO:0007669"/>
    <property type="project" value="TreeGrafter"/>
</dbReference>
<accession>A0A7C4S582</accession>
<evidence type="ECO:0000256" key="1">
    <source>
        <dbReference type="ARBA" id="ARBA00022490"/>
    </source>
</evidence>
<evidence type="ECO:0000259" key="10">
    <source>
        <dbReference type="Pfam" id="PF00288"/>
    </source>
</evidence>
<evidence type="ECO:0000256" key="7">
    <source>
        <dbReference type="ARBA" id="ARBA00022842"/>
    </source>
</evidence>
<evidence type="ECO:0000256" key="3">
    <source>
        <dbReference type="ARBA" id="ARBA00022679"/>
    </source>
</evidence>
<keyword evidence="4" id="KW-0547">Nucleotide-binding</keyword>
<dbReference type="Pfam" id="PF08544">
    <property type="entry name" value="GHMP_kinases_C"/>
    <property type="match status" value="1"/>
</dbReference>
<keyword evidence="3 13" id="KW-0808">Transferase</keyword>
<evidence type="ECO:0000256" key="8">
    <source>
        <dbReference type="ARBA" id="ARBA00023098"/>
    </source>
</evidence>
<dbReference type="PANTHER" id="PTHR43290:SF2">
    <property type="entry name" value="MEVALONATE KINASE"/>
    <property type="match status" value="1"/>
</dbReference>
<keyword evidence="8" id="KW-0443">Lipid metabolism</keyword>
<evidence type="ECO:0000313" key="14">
    <source>
        <dbReference type="EMBL" id="HHF47813.1"/>
    </source>
</evidence>
<evidence type="ECO:0000256" key="9">
    <source>
        <dbReference type="ARBA" id="ARBA00029438"/>
    </source>
</evidence>
<dbReference type="Gene3D" id="3.30.70.890">
    <property type="entry name" value="GHMP kinase, C-terminal domain"/>
    <property type="match status" value="1"/>
</dbReference>
<comment type="caution">
    <text evidence="13">The sequence shown here is derived from an EMBL/GenBank/DDBJ whole genome shotgun (WGS) entry which is preliminary data.</text>
</comment>
<dbReference type="Gene3D" id="3.30.230.10">
    <property type="match status" value="1"/>
</dbReference>
<keyword evidence="7" id="KW-0460">Magnesium</keyword>
<evidence type="ECO:0000259" key="11">
    <source>
        <dbReference type="Pfam" id="PF08544"/>
    </source>
</evidence>
<dbReference type="InterPro" id="IPR020568">
    <property type="entry name" value="Ribosomal_Su5_D2-typ_SF"/>
</dbReference>
<dbReference type="InterPro" id="IPR006204">
    <property type="entry name" value="GHMP_kinase_N_dom"/>
</dbReference>
<name>A0A7C4S582_9EURY</name>
<keyword evidence="1" id="KW-0963">Cytoplasm</keyword>
<dbReference type="GO" id="GO:0004496">
    <property type="term" value="F:mevalonate kinase activity"/>
    <property type="evidence" value="ECO:0007669"/>
    <property type="project" value="UniProtKB-EC"/>
</dbReference>
<dbReference type="InterPro" id="IPR006205">
    <property type="entry name" value="Mev_gal_kin"/>
</dbReference>
<dbReference type="GO" id="GO:0005524">
    <property type="term" value="F:ATP binding"/>
    <property type="evidence" value="ECO:0007669"/>
    <property type="project" value="UniProtKB-KW"/>
</dbReference>
<dbReference type="InterPro" id="IPR014721">
    <property type="entry name" value="Ribsml_uS5_D2-typ_fold_subgr"/>
</dbReference>
<dbReference type="SUPFAM" id="SSF55060">
    <property type="entry name" value="GHMP Kinase, C-terminal domain"/>
    <property type="match status" value="1"/>
</dbReference>
<sequence>MIASAPGKVIIFGEHSVVYGKHAVVSSIGWRCYVNVERSSDFLIISQFGKTKLDFTGKHSYISYAIKRFSEIKKISGAKVIVKSEIPPDSGLGSSAAVTVATLSALNAEFEAGLSEEDIFFLAKSVEIDVQGIASGVDSFVSTYGGNWIIPEKRRFKTSLEFGLVDSGEKSVTSKMVRKVAELKRNHPDIVDPILDAMDCIAVEGAKSLEINDLSEIKKLFRINQSLLRALGVSTSNIDRIIADIEEKGFAAKITGAGGGGYILTTGYGDKISIGGEGVRIEDTEDWGFSDNR</sequence>
<dbReference type="EC" id="2.7.1.36" evidence="13"/>
<feature type="domain" description="GHMP kinase C-terminal" evidence="11">
    <location>
        <begin position="207"/>
        <end position="264"/>
    </location>
</feature>
<feature type="domain" description="GHMP kinase N-terminal" evidence="10">
    <location>
        <begin position="61"/>
        <end position="146"/>
    </location>
</feature>
<evidence type="ECO:0000313" key="12">
    <source>
        <dbReference type="EMBL" id="HGE66729.1"/>
    </source>
</evidence>
<evidence type="ECO:0000256" key="6">
    <source>
        <dbReference type="ARBA" id="ARBA00022840"/>
    </source>
</evidence>
<dbReference type="EMBL" id="DTPI01000032">
    <property type="protein sequence ID" value="HGE66729.1"/>
    <property type="molecule type" value="Genomic_DNA"/>
</dbReference>
<evidence type="ECO:0000313" key="13">
    <source>
        <dbReference type="EMBL" id="HGU59011.1"/>
    </source>
</evidence>
<dbReference type="GO" id="GO:0006696">
    <property type="term" value="P:ergosterol biosynthetic process"/>
    <property type="evidence" value="ECO:0007669"/>
    <property type="project" value="TreeGrafter"/>
</dbReference>
<dbReference type="EMBL" id="DTAK01000012">
    <property type="protein sequence ID" value="HGU59011.1"/>
    <property type="molecule type" value="Genomic_DNA"/>
</dbReference>
<dbReference type="EMBL" id="DRUC01000015">
    <property type="protein sequence ID" value="HHF47813.1"/>
    <property type="molecule type" value="Genomic_DNA"/>
</dbReference>
<comment type="pathway">
    <text evidence="9">Isoprenoid biosynthesis; isopentenyl diphosphate biosynthesis via mevalonate pathway; isopentenyl diphosphate from (R)-mevalonate: step 1/3.</text>
</comment>
<dbReference type="SUPFAM" id="SSF54211">
    <property type="entry name" value="Ribosomal protein S5 domain 2-like"/>
    <property type="match status" value="1"/>
</dbReference>
<dbReference type="InterPro" id="IPR036554">
    <property type="entry name" value="GHMP_kinase_C_sf"/>
</dbReference>
<keyword evidence="5 13" id="KW-0418">Kinase</keyword>
<organism evidence="13">
    <name type="scientific">Geoglobus ahangari</name>
    <dbReference type="NCBI Taxonomy" id="113653"/>
    <lineage>
        <taxon>Archaea</taxon>
        <taxon>Methanobacteriati</taxon>
        <taxon>Methanobacteriota</taxon>
        <taxon>Archaeoglobi</taxon>
        <taxon>Archaeoglobales</taxon>
        <taxon>Archaeoglobaceae</taxon>
        <taxon>Geoglobus</taxon>
    </lineage>
</organism>
<dbReference type="GO" id="GO:0019287">
    <property type="term" value="P:isopentenyl diphosphate biosynthetic process, mevalonate pathway"/>
    <property type="evidence" value="ECO:0007669"/>
    <property type="project" value="UniProtKB-UniPathway"/>
</dbReference>
<keyword evidence="2" id="KW-0444">Lipid biosynthesis</keyword>
<dbReference type="UniPathway" id="UPA00057">
    <property type="reaction ID" value="UER00098"/>
</dbReference>
<proteinExistence type="predicted"/>
<dbReference type="InterPro" id="IPR013750">
    <property type="entry name" value="GHMP_kinase_C_dom"/>
</dbReference>
<reference evidence="13" key="1">
    <citation type="journal article" date="2020" name="mSystems">
        <title>Genome- and Community-Level Interaction Insights into Carbon Utilization and Element Cycling Functions of Hydrothermarchaeota in Hydrothermal Sediment.</title>
        <authorList>
            <person name="Zhou Z."/>
            <person name="Liu Y."/>
            <person name="Xu W."/>
            <person name="Pan J."/>
            <person name="Luo Z.H."/>
            <person name="Li M."/>
        </authorList>
    </citation>
    <scope>NUCLEOTIDE SEQUENCE [LARGE SCALE GENOMIC DNA]</scope>
    <source>
        <strain evidence="14">SpSt-10</strain>
        <strain evidence="13">SpSt-62</strain>
        <strain evidence="12">SpSt-97</strain>
    </source>
</reference>
<evidence type="ECO:0000256" key="5">
    <source>
        <dbReference type="ARBA" id="ARBA00022777"/>
    </source>
</evidence>
<keyword evidence="6" id="KW-0067">ATP-binding</keyword>
<dbReference type="Pfam" id="PF00288">
    <property type="entry name" value="GHMP_kinases_N"/>
    <property type="match status" value="1"/>
</dbReference>
<dbReference type="AlphaFoldDB" id="A0A7C4S582"/>
<evidence type="ECO:0000256" key="4">
    <source>
        <dbReference type="ARBA" id="ARBA00022741"/>
    </source>
</evidence>
<gene>
    <name evidence="13" type="primary">mvk</name>
    <name evidence="14" type="ORF">ENL48_00955</name>
    <name evidence="13" type="ORF">ENT89_02185</name>
    <name evidence="12" type="ORF">ENX77_06415</name>
</gene>
<protein>
    <submittedName>
        <fullName evidence="13">Mevalonate kinase</fullName>
        <ecNumber evidence="13">2.7.1.36</ecNumber>
    </submittedName>
</protein>
<evidence type="ECO:0000256" key="2">
    <source>
        <dbReference type="ARBA" id="ARBA00022516"/>
    </source>
</evidence>